<dbReference type="PANTHER" id="PTHR43531:SF11">
    <property type="entry name" value="METHYL-ACCEPTING CHEMOTAXIS PROTEIN 3"/>
    <property type="match status" value="1"/>
</dbReference>
<dbReference type="Pfam" id="PF01590">
    <property type="entry name" value="GAF"/>
    <property type="match status" value="1"/>
</dbReference>
<dbReference type="GO" id="GO:0004888">
    <property type="term" value="F:transmembrane signaling receptor activity"/>
    <property type="evidence" value="ECO:0007669"/>
    <property type="project" value="TreeGrafter"/>
</dbReference>
<dbReference type="InterPro" id="IPR051310">
    <property type="entry name" value="MCP_chemotaxis"/>
</dbReference>
<sequence>MKRLKNLQIGAKLTIGFGILVLLMFVSVGVSYLSSKRATQNMNRIDEIRVPTALAASRAQANLLRMIGNVRGYLALGDQKYREGYLEYSQKFETDLIQLDTLSPYLDLENQGRVRDLKSIYESWTALPEGLFALHDDQLQREPAYRLLATEGLSRAHQVMNSINSLIDSQGEREPTADNMTLLWKMARFQGSFTAMVSALRGYVTTRYQEYHTEYEMYFRQNRDAWELLQNARMGLTVSQQEVFRSIEQEYNTFLPLPDQMFTILESDRWREDWYIFAQKAVPYADIMQQLLAEMTEDQETYLANDVMTGQQELGQASRHVLTNGIISLLLGIAMSLILQRHIAGPVRRLTEKADAIRAGALDTRAEVESGDEIGILAETFNNMTSQLRQTLNQVRKEKKRADDLLEVVIPLGVQLTSEKDFNRLLEKMLVEAQTFCHADAGTLYLRSEEDYLKFEIVRNTTKNLALGGTSGQAIPFAPLPIYRRISPEDSSELSYIVTQAVREGISSNIAQYHQTSTILDDYVIDSLLTIPLKNTAGQVRGVMQLLNAQDPETHEIIPFDQNLQQMMESFSLLAVAALEAYIREQNLRQEIQQLRIEIDEAKRQKQVREIVETETFQSLQAKAAEMRRRRDKRALKKDYKTMEDNTTKAQPQES</sequence>
<name>A0A081BU60_VECG1</name>
<reference evidence="7" key="1">
    <citation type="journal article" date="2015" name="PeerJ">
        <title>First genomic representation of candidate bacterial phylum KSB3 points to enhanced environmental sensing as a trigger of wastewater bulking.</title>
        <authorList>
            <person name="Sekiguchi Y."/>
            <person name="Ohashi A."/>
            <person name="Parks D.H."/>
            <person name="Yamauchi T."/>
            <person name="Tyson G.W."/>
            <person name="Hugenholtz P."/>
        </authorList>
    </citation>
    <scope>NUCLEOTIDE SEQUENCE [LARGE SCALE GENOMIC DNA]</scope>
</reference>
<dbReference type="Pfam" id="PF00672">
    <property type="entry name" value="HAMP"/>
    <property type="match status" value="1"/>
</dbReference>
<feature type="compositionally biased region" description="Basic and acidic residues" evidence="4">
    <location>
        <begin position="637"/>
        <end position="647"/>
    </location>
</feature>
<dbReference type="GO" id="GO:0016301">
    <property type="term" value="F:kinase activity"/>
    <property type="evidence" value="ECO:0007669"/>
    <property type="project" value="UniProtKB-KW"/>
</dbReference>
<dbReference type="HOGENOM" id="CLU_424336_0_0_0"/>
<keyword evidence="3" id="KW-0175">Coiled coil</keyword>
<dbReference type="PROSITE" id="PS50885">
    <property type="entry name" value="HAMP"/>
    <property type="match status" value="1"/>
</dbReference>
<evidence type="ECO:0000259" key="6">
    <source>
        <dbReference type="PROSITE" id="PS50885"/>
    </source>
</evidence>
<dbReference type="SMART" id="SM00065">
    <property type="entry name" value="GAF"/>
    <property type="match status" value="1"/>
</dbReference>
<dbReference type="InterPro" id="IPR003018">
    <property type="entry name" value="GAF"/>
</dbReference>
<dbReference type="Proteomes" id="UP000030661">
    <property type="component" value="Unassembled WGS sequence"/>
</dbReference>
<comment type="similarity">
    <text evidence="2">Belongs to the methyl-accepting chemotaxis (MCP) protein family.</text>
</comment>
<dbReference type="EMBL" id="DF820464">
    <property type="protein sequence ID" value="GAK55865.1"/>
    <property type="molecule type" value="Genomic_DNA"/>
</dbReference>
<feature type="coiled-coil region" evidence="3">
    <location>
        <begin position="578"/>
        <end position="612"/>
    </location>
</feature>
<dbReference type="Pfam" id="PF12729">
    <property type="entry name" value="4HB_MCP_1"/>
    <property type="match status" value="1"/>
</dbReference>
<dbReference type="eggNOG" id="COG0840">
    <property type="taxonomic scope" value="Bacteria"/>
</dbReference>
<protein>
    <submittedName>
        <fullName evidence="7">Signal transduction histidine kinase</fullName>
    </submittedName>
</protein>
<keyword evidence="1" id="KW-0145">Chemotaxis</keyword>
<keyword evidence="5" id="KW-1133">Transmembrane helix</keyword>
<dbReference type="Gene3D" id="6.10.340.10">
    <property type="match status" value="1"/>
</dbReference>
<keyword evidence="5" id="KW-0472">Membrane</keyword>
<dbReference type="AlphaFoldDB" id="A0A081BU60"/>
<dbReference type="InterPro" id="IPR029016">
    <property type="entry name" value="GAF-like_dom_sf"/>
</dbReference>
<dbReference type="eggNOG" id="COG2203">
    <property type="taxonomic scope" value="Bacteria"/>
</dbReference>
<evidence type="ECO:0000256" key="4">
    <source>
        <dbReference type="SAM" id="MobiDB-lite"/>
    </source>
</evidence>
<dbReference type="STRING" id="1499967.U27_02826"/>
<dbReference type="Gene3D" id="3.30.450.40">
    <property type="match status" value="1"/>
</dbReference>
<keyword evidence="7" id="KW-0418">Kinase</keyword>
<dbReference type="SUPFAM" id="SSF55781">
    <property type="entry name" value="GAF domain-like"/>
    <property type="match status" value="1"/>
</dbReference>
<dbReference type="GO" id="GO:0006935">
    <property type="term" value="P:chemotaxis"/>
    <property type="evidence" value="ECO:0007669"/>
    <property type="project" value="UniProtKB-KW"/>
</dbReference>
<feature type="domain" description="HAMP" evidence="6">
    <location>
        <begin position="341"/>
        <end position="393"/>
    </location>
</feature>
<proteinExistence type="inferred from homology"/>
<organism evidence="7">
    <name type="scientific">Vecturithrix granuli</name>
    <dbReference type="NCBI Taxonomy" id="1499967"/>
    <lineage>
        <taxon>Bacteria</taxon>
        <taxon>Candidatus Moduliflexota</taxon>
        <taxon>Candidatus Vecturitrichia</taxon>
        <taxon>Candidatus Vecturitrichales</taxon>
        <taxon>Candidatus Vecturitrichaceae</taxon>
        <taxon>Candidatus Vecturithrix</taxon>
    </lineage>
</organism>
<evidence type="ECO:0000256" key="1">
    <source>
        <dbReference type="ARBA" id="ARBA00022500"/>
    </source>
</evidence>
<dbReference type="InterPro" id="IPR003660">
    <property type="entry name" value="HAMP_dom"/>
</dbReference>
<feature type="region of interest" description="Disordered" evidence="4">
    <location>
        <begin position="622"/>
        <end position="655"/>
    </location>
</feature>
<keyword evidence="8" id="KW-1185">Reference proteome</keyword>
<keyword evidence="7" id="KW-0808">Transferase</keyword>
<accession>A0A081BU60</accession>
<evidence type="ECO:0000313" key="7">
    <source>
        <dbReference type="EMBL" id="GAK55865.1"/>
    </source>
</evidence>
<feature type="transmembrane region" description="Helical" evidence="5">
    <location>
        <begin position="12"/>
        <end position="33"/>
    </location>
</feature>
<gene>
    <name evidence="7" type="ORF">U27_02826</name>
</gene>
<dbReference type="GO" id="GO:0007165">
    <property type="term" value="P:signal transduction"/>
    <property type="evidence" value="ECO:0007669"/>
    <property type="project" value="InterPro"/>
</dbReference>
<dbReference type="GO" id="GO:0005886">
    <property type="term" value="C:plasma membrane"/>
    <property type="evidence" value="ECO:0007669"/>
    <property type="project" value="TreeGrafter"/>
</dbReference>
<dbReference type="SUPFAM" id="SSF158472">
    <property type="entry name" value="HAMP domain-like"/>
    <property type="match status" value="1"/>
</dbReference>
<dbReference type="SMART" id="SM00304">
    <property type="entry name" value="HAMP"/>
    <property type="match status" value="1"/>
</dbReference>
<dbReference type="CDD" id="cd06225">
    <property type="entry name" value="HAMP"/>
    <property type="match status" value="1"/>
</dbReference>
<evidence type="ECO:0000256" key="2">
    <source>
        <dbReference type="ARBA" id="ARBA00029447"/>
    </source>
</evidence>
<evidence type="ECO:0000256" key="3">
    <source>
        <dbReference type="SAM" id="Coils"/>
    </source>
</evidence>
<dbReference type="PANTHER" id="PTHR43531">
    <property type="entry name" value="PROTEIN ICFG"/>
    <property type="match status" value="1"/>
</dbReference>
<evidence type="ECO:0000313" key="8">
    <source>
        <dbReference type="Proteomes" id="UP000030661"/>
    </source>
</evidence>
<keyword evidence="5" id="KW-0812">Transmembrane</keyword>
<evidence type="ECO:0000256" key="5">
    <source>
        <dbReference type="SAM" id="Phobius"/>
    </source>
</evidence>
<dbReference type="InterPro" id="IPR024478">
    <property type="entry name" value="HlyB_4HB_MCP"/>
</dbReference>